<dbReference type="eggNOG" id="ENOG5031IGS">
    <property type="taxonomic scope" value="Bacteria"/>
</dbReference>
<protein>
    <submittedName>
        <fullName evidence="2">Uncharacterized protein</fullName>
    </submittedName>
</protein>
<dbReference type="HOGENOM" id="CLU_1281521_0_0_10"/>
<keyword evidence="3" id="KW-1185">Reference proteome</keyword>
<keyword evidence="1" id="KW-0472">Membrane</keyword>
<gene>
    <name evidence="2" type="ORF">Mucpa_0680</name>
</gene>
<feature type="transmembrane region" description="Helical" evidence="1">
    <location>
        <begin position="184"/>
        <end position="210"/>
    </location>
</feature>
<feature type="transmembrane region" description="Helical" evidence="1">
    <location>
        <begin position="152"/>
        <end position="172"/>
    </location>
</feature>
<organism evidence="2 3">
    <name type="scientific">Mucilaginibacter paludis DSM 18603</name>
    <dbReference type="NCBI Taxonomy" id="714943"/>
    <lineage>
        <taxon>Bacteria</taxon>
        <taxon>Pseudomonadati</taxon>
        <taxon>Bacteroidota</taxon>
        <taxon>Sphingobacteriia</taxon>
        <taxon>Sphingobacteriales</taxon>
        <taxon>Sphingobacteriaceae</taxon>
        <taxon>Mucilaginibacter</taxon>
    </lineage>
</organism>
<dbReference type="OrthoDB" id="651989at2"/>
<dbReference type="STRING" id="714943.Mucpa_0680"/>
<feature type="transmembrane region" description="Helical" evidence="1">
    <location>
        <begin position="90"/>
        <end position="109"/>
    </location>
</feature>
<evidence type="ECO:0000256" key="1">
    <source>
        <dbReference type="SAM" id="Phobius"/>
    </source>
</evidence>
<accession>H1Y6B5</accession>
<reference evidence="2" key="1">
    <citation type="submission" date="2011-09" db="EMBL/GenBank/DDBJ databases">
        <title>The permanent draft genome of Mucilaginibacter paludis DSM 18603.</title>
        <authorList>
            <consortium name="US DOE Joint Genome Institute (JGI-PGF)"/>
            <person name="Lucas S."/>
            <person name="Han J."/>
            <person name="Lapidus A."/>
            <person name="Bruce D."/>
            <person name="Goodwin L."/>
            <person name="Pitluck S."/>
            <person name="Peters L."/>
            <person name="Kyrpides N."/>
            <person name="Mavromatis K."/>
            <person name="Ivanova N."/>
            <person name="Mikhailova N."/>
            <person name="Held B."/>
            <person name="Detter J.C."/>
            <person name="Tapia R."/>
            <person name="Han C."/>
            <person name="Land M."/>
            <person name="Hauser L."/>
            <person name="Markowitz V."/>
            <person name="Cheng J.-F."/>
            <person name="Hugenholtz P."/>
            <person name="Woyke T."/>
            <person name="Wu D."/>
            <person name="Tindall B."/>
            <person name="Brambilla E."/>
            <person name="Klenk H.-P."/>
            <person name="Eisen J.A."/>
        </authorList>
    </citation>
    <scope>NUCLEOTIDE SEQUENCE [LARGE SCALE GENOMIC DNA]</scope>
    <source>
        <strain evidence="2">DSM 18603</strain>
    </source>
</reference>
<proteinExistence type="predicted"/>
<evidence type="ECO:0000313" key="3">
    <source>
        <dbReference type="Proteomes" id="UP000002774"/>
    </source>
</evidence>
<feature type="transmembrane region" description="Helical" evidence="1">
    <location>
        <begin position="35"/>
        <end position="53"/>
    </location>
</feature>
<keyword evidence="1" id="KW-0812">Transmembrane</keyword>
<dbReference type="Proteomes" id="UP000002774">
    <property type="component" value="Chromosome"/>
</dbReference>
<feature type="transmembrane region" description="Helical" evidence="1">
    <location>
        <begin position="6"/>
        <end position="23"/>
    </location>
</feature>
<keyword evidence="1" id="KW-1133">Transmembrane helix</keyword>
<evidence type="ECO:0000313" key="2">
    <source>
        <dbReference type="EMBL" id="EHQ24863.1"/>
    </source>
</evidence>
<dbReference type="EMBL" id="CM001403">
    <property type="protein sequence ID" value="EHQ24863.1"/>
    <property type="molecule type" value="Genomic_DNA"/>
</dbReference>
<feature type="transmembrane region" description="Helical" evidence="1">
    <location>
        <begin position="121"/>
        <end position="140"/>
    </location>
</feature>
<name>H1Y6B5_9SPHI</name>
<sequence>MKHVYVIIVVPATILVPIITGFVKKIYNDKLLKGMLFYLLFAALTEITSRVLGSHQINNLPLLHFYTIIEFLFILRFFQLALNASSVIRLTRWLMVIFTVFSIFNFIFIQSIHGFNSYPRSIAALIIIGFCLFYFFKYGGAENKKKWIYEPANWLVTGALIYFGSSLFYFAFLNLLNQSASPTVYFIFAYIHATLVMVMYFLFTIGFLYAKNE</sequence>
<dbReference type="RefSeq" id="WP_008504455.1">
    <property type="nucleotide sequence ID" value="NZ_CM001403.1"/>
</dbReference>
<dbReference type="AlphaFoldDB" id="H1Y6B5"/>
<feature type="transmembrane region" description="Helical" evidence="1">
    <location>
        <begin position="59"/>
        <end position="78"/>
    </location>
</feature>